<protein>
    <submittedName>
        <fullName evidence="1">Uncharacterized protein</fullName>
    </submittedName>
</protein>
<comment type="caution">
    <text evidence="1">The sequence shown here is derived from an EMBL/GenBank/DDBJ whole genome shotgun (WGS) entry which is preliminary data.</text>
</comment>
<reference evidence="1" key="2">
    <citation type="journal article" date="2023" name="Microbiol Resour">
        <title>Decontamination and Annotation of the Draft Genome Sequence of the Oomycete Lagenidium giganteum ARSEF 373.</title>
        <authorList>
            <person name="Morgan W.R."/>
            <person name="Tartar A."/>
        </authorList>
    </citation>
    <scope>NUCLEOTIDE SEQUENCE</scope>
    <source>
        <strain evidence="1">ARSEF 373</strain>
    </source>
</reference>
<organism evidence="1 2">
    <name type="scientific">Lagenidium giganteum</name>
    <dbReference type="NCBI Taxonomy" id="4803"/>
    <lineage>
        <taxon>Eukaryota</taxon>
        <taxon>Sar</taxon>
        <taxon>Stramenopiles</taxon>
        <taxon>Oomycota</taxon>
        <taxon>Peronosporomycetes</taxon>
        <taxon>Pythiales</taxon>
        <taxon>Pythiaceae</taxon>
    </lineage>
</organism>
<evidence type="ECO:0000313" key="2">
    <source>
        <dbReference type="Proteomes" id="UP001146120"/>
    </source>
</evidence>
<reference evidence="1" key="1">
    <citation type="submission" date="2022-11" db="EMBL/GenBank/DDBJ databases">
        <authorList>
            <person name="Morgan W.R."/>
            <person name="Tartar A."/>
        </authorList>
    </citation>
    <scope>NUCLEOTIDE SEQUENCE</scope>
    <source>
        <strain evidence="1">ARSEF 373</strain>
    </source>
</reference>
<dbReference type="Proteomes" id="UP001146120">
    <property type="component" value="Unassembled WGS sequence"/>
</dbReference>
<dbReference type="EMBL" id="DAKRPA010000023">
    <property type="protein sequence ID" value="DBA03123.1"/>
    <property type="molecule type" value="Genomic_DNA"/>
</dbReference>
<keyword evidence="2" id="KW-1185">Reference proteome</keyword>
<dbReference type="AlphaFoldDB" id="A0AAV2ZD58"/>
<sequence>MSLPAIADDRFELITSSTSPGISNATTDVDVRVLVEQVLDLSVNNPNVRRRLELAQDFAIDLLPPALTTDQHHLISRYYGLVLQSSEVFAARYKTREETMIVVNTTGQRVPITISCTVEDATVQESTPKNGTTLQPVNFQELTANRPPGWTNSLGLITLVDFFHQLMRRVFSQQDWQSALNPYQDTNGAYNPCRLDTGFDDHGRLALVSIHPMVKKRAKVIFGQNLSVVVTIGAGAGAADYDDRKSTLVWFLMTRKSVSSAWMKRDRHLHGTMLMGSSIRAVWHFLRYPNRFYSYLALEVYDDRVVLDFKLVGAFYSGFNGLKFFLATLWQGGSYQSSHTNMQCPRLNAAFAQEQAFANWFRDRELAPETGLVANGCQDPGTNCNAFSRYQGLIRKLAQVTWVMALRFKPVMNHLPYASMVMASYDREFVFNMLLAELNATYMTLIELENGLTQFHDAMFCPIGADRFEGSPAPK</sequence>
<gene>
    <name evidence="1" type="ORF">N0F65_003370</name>
</gene>
<evidence type="ECO:0000313" key="1">
    <source>
        <dbReference type="EMBL" id="DBA03123.1"/>
    </source>
</evidence>
<proteinExistence type="predicted"/>
<accession>A0AAV2ZD58</accession>
<name>A0AAV2ZD58_9STRA</name>